<dbReference type="InterPro" id="IPR050490">
    <property type="entry name" value="Bact_solute-bd_prot1"/>
</dbReference>
<dbReference type="Gene3D" id="3.40.190.10">
    <property type="entry name" value="Periplasmic binding protein-like II"/>
    <property type="match status" value="1"/>
</dbReference>
<evidence type="ECO:0000256" key="3">
    <source>
        <dbReference type="ARBA" id="ARBA00022729"/>
    </source>
</evidence>
<dbReference type="InterPro" id="IPR006059">
    <property type="entry name" value="SBP"/>
</dbReference>
<dbReference type="Proteomes" id="UP000632289">
    <property type="component" value="Unassembled WGS sequence"/>
</dbReference>
<dbReference type="PROSITE" id="PS01037">
    <property type="entry name" value="SBP_BACTERIAL_1"/>
    <property type="match status" value="1"/>
</dbReference>
<dbReference type="SUPFAM" id="SSF53850">
    <property type="entry name" value="Periplasmic binding protein-like II"/>
    <property type="match status" value="1"/>
</dbReference>
<evidence type="ECO:0000256" key="1">
    <source>
        <dbReference type="ARBA" id="ARBA00008520"/>
    </source>
</evidence>
<comment type="similarity">
    <text evidence="1">Belongs to the bacterial solute-binding protein 1 family.</text>
</comment>
<gene>
    <name evidence="5" type="ORF">IF129_09395</name>
</gene>
<name>A0A927F017_9ACTN</name>
<dbReference type="RefSeq" id="WP_191209056.1">
    <property type="nucleotide sequence ID" value="NZ_BAABKL010000018.1"/>
</dbReference>
<feature type="signal peptide" evidence="4">
    <location>
        <begin position="1"/>
        <end position="27"/>
    </location>
</feature>
<dbReference type="PROSITE" id="PS51257">
    <property type="entry name" value="PROKAR_LIPOPROTEIN"/>
    <property type="match status" value="1"/>
</dbReference>
<evidence type="ECO:0000313" key="6">
    <source>
        <dbReference type="Proteomes" id="UP000632289"/>
    </source>
</evidence>
<reference evidence="5" key="1">
    <citation type="submission" date="2020-09" db="EMBL/GenBank/DDBJ databases">
        <title>Secondary metabolite and genome analysis of marine Streptomyces chumphonensis KK1-2T.</title>
        <authorList>
            <person name="Phongsopitanun W."/>
            <person name="Kanchanasin P."/>
            <person name="Pittayakhajonwut P."/>
            <person name="Suwanborirux K."/>
            <person name="Tanasupawat S."/>
        </authorList>
    </citation>
    <scope>NUCLEOTIDE SEQUENCE</scope>
    <source>
        <strain evidence="5">KK1-2</strain>
    </source>
</reference>
<accession>A0A927F017</accession>
<dbReference type="GO" id="GO:0055085">
    <property type="term" value="P:transmembrane transport"/>
    <property type="evidence" value="ECO:0007669"/>
    <property type="project" value="InterPro"/>
</dbReference>
<comment type="caution">
    <text evidence="5">The sequence shown here is derived from an EMBL/GenBank/DDBJ whole genome shotgun (WGS) entry which is preliminary data.</text>
</comment>
<dbReference type="PANTHER" id="PTHR43649">
    <property type="entry name" value="ARABINOSE-BINDING PROTEIN-RELATED"/>
    <property type="match status" value="1"/>
</dbReference>
<sequence>MKKRTLRFPAACLAGALALTACGGGGADDGSVTLKLVAADYGNKASNSTSVYWEEVAEAFEADHPGIRVDVRVINWNDIDSQVKTMIQSGNVPDLLQTGGFADKVADDLLHPAKDVLSPTTRENLVDSFARAGEVDGVQYGIPFVSSSRVLFYNKEVFSEAGLSEPPATWDDVREAAERIKSEVPGVTPYALPLGPEEAQGETLIWELGNGGGYTDADGAYTLDSEANVETFRWLKTNLVDPGLTYANPESTERKTAFADFAAGKAAMLNGHPSLIQMSKDGGVDYGVAPIPGRDGALESTLGVADWMMAFKDNGHQEQIREFLDFAYAEEHTLSFMERYNLMPVTDDTLERMRTGGDHPDLELFFELLPEASFYPLGDVTWDAVSAEIKQSGGTAVAGDPAEVLGDLQRKAEDIVSDQR</sequence>
<evidence type="ECO:0000256" key="4">
    <source>
        <dbReference type="SAM" id="SignalP"/>
    </source>
</evidence>
<feature type="chain" id="PRO_5037251194" evidence="4">
    <location>
        <begin position="28"/>
        <end position="420"/>
    </location>
</feature>
<evidence type="ECO:0000313" key="5">
    <source>
        <dbReference type="EMBL" id="MBD3931774.1"/>
    </source>
</evidence>
<proteinExistence type="inferred from homology"/>
<dbReference type="PANTHER" id="PTHR43649:SF30">
    <property type="entry name" value="ABC TRANSPORTER SUBSTRATE-BINDING PROTEIN"/>
    <property type="match status" value="1"/>
</dbReference>
<organism evidence="5 6">
    <name type="scientific">Streptomyces chumphonensis</name>
    <dbReference type="NCBI Taxonomy" id="1214925"/>
    <lineage>
        <taxon>Bacteria</taxon>
        <taxon>Bacillati</taxon>
        <taxon>Actinomycetota</taxon>
        <taxon>Actinomycetes</taxon>
        <taxon>Kitasatosporales</taxon>
        <taxon>Streptomycetaceae</taxon>
        <taxon>Streptomyces</taxon>
    </lineage>
</organism>
<dbReference type="EMBL" id="JACXYU010000003">
    <property type="protein sequence ID" value="MBD3931774.1"/>
    <property type="molecule type" value="Genomic_DNA"/>
</dbReference>
<evidence type="ECO:0000256" key="2">
    <source>
        <dbReference type="ARBA" id="ARBA00022448"/>
    </source>
</evidence>
<keyword evidence="2" id="KW-0813">Transport</keyword>
<dbReference type="Pfam" id="PF01547">
    <property type="entry name" value="SBP_bac_1"/>
    <property type="match status" value="1"/>
</dbReference>
<keyword evidence="3 4" id="KW-0732">Signal</keyword>
<keyword evidence="6" id="KW-1185">Reference proteome</keyword>
<dbReference type="InterPro" id="IPR006061">
    <property type="entry name" value="SBP_1_CS"/>
</dbReference>
<dbReference type="AlphaFoldDB" id="A0A927F017"/>
<protein>
    <submittedName>
        <fullName evidence="5">Extracellular solute-binding protein</fullName>
    </submittedName>
</protein>